<dbReference type="Gene3D" id="3.30.40.10">
    <property type="entry name" value="Zinc/RING finger domain, C3HC4 (zinc finger)"/>
    <property type="match status" value="1"/>
</dbReference>
<evidence type="ECO:0000313" key="6">
    <source>
        <dbReference type="EMBL" id="KDQ32201.1"/>
    </source>
</evidence>
<dbReference type="VEuPathDB" id="FungiDB:PLEOSDRAFT_1100707"/>
<dbReference type="AlphaFoldDB" id="A0A067P8I1"/>
<dbReference type="PROSITE" id="PS50089">
    <property type="entry name" value="ZF_RING_2"/>
    <property type="match status" value="1"/>
</dbReference>
<keyword evidence="3" id="KW-0862">Zinc</keyword>
<proteinExistence type="predicted"/>
<dbReference type="SMART" id="SM00184">
    <property type="entry name" value="RING"/>
    <property type="match status" value="1"/>
</dbReference>
<organism evidence="6 7">
    <name type="scientific">Pleurotus ostreatus (strain PC15)</name>
    <name type="common">Oyster mushroom</name>
    <dbReference type="NCBI Taxonomy" id="1137138"/>
    <lineage>
        <taxon>Eukaryota</taxon>
        <taxon>Fungi</taxon>
        <taxon>Dikarya</taxon>
        <taxon>Basidiomycota</taxon>
        <taxon>Agaricomycotina</taxon>
        <taxon>Agaricomycetes</taxon>
        <taxon>Agaricomycetidae</taxon>
        <taxon>Agaricales</taxon>
        <taxon>Pleurotineae</taxon>
        <taxon>Pleurotaceae</taxon>
        <taxon>Pleurotus</taxon>
    </lineage>
</organism>
<dbReference type="Proteomes" id="UP000027073">
    <property type="component" value="Unassembled WGS sequence"/>
</dbReference>
<protein>
    <recommendedName>
        <fullName evidence="5">RING-type domain-containing protein</fullName>
    </recommendedName>
</protein>
<evidence type="ECO:0000256" key="1">
    <source>
        <dbReference type="ARBA" id="ARBA00022723"/>
    </source>
</evidence>
<dbReference type="InterPro" id="IPR001841">
    <property type="entry name" value="Znf_RING"/>
</dbReference>
<dbReference type="PANTHER" id="PTHR12109">
    <property type="entry name" value="RING FINGER PROTEIN 141-RELATED"/>
    <property type="match status" value="1"/>
</dbReference>
<dbReference type="PROSITE" id="PS00518">
    <property type="entry name" value="ZF_RING_1"/>
    <property type="match status" value="1"/>
</dbReference>
<dbReference type="STRING" id="1137138.A0A067P8I1"/>
<evidence type="ECO:0000313" key="7">
    <source>
        <dbReference type="Proteomes" id="UP000027073"/>
    </source>
</evidence>
<keyword evidence="2 4" id="KW-0863">Zinc-finger</keyword>
<keyword evidence="1" id="KW-0479">Metal-binding</keyword>
<dbReference type="HOGENOM" id="CLU_1129460_0_0_1"/>
<reference evidence="7" key="1">
    <citation type="journal article" date="2014" name="Proc. Natl. Acad. Sci. U.S.A.">
        <title>Extensive sampling of basidiomycete genomes demonstrates inadequacy of the white-rot/brown-rot paradigm for wood decay fungi.</title>
        <authorList>
            <person name="Riley R."/>
            <person name="Salamov A.A."/>
            <person name="Brown D.W."/>
            <person name="Nagy L.G."/>
            <person name="Floudas D."/>
            <person name="Held B.W."/>
            <person name="Levasseur A."/>
            <person name="Lombard V."/>
            <person name="Morin E."/>
            <person name="Otillar R."/>
            <person name="Lindquist E.A."/>
            <person name="Sun H."/>
            <person name="LaButti K.M."/>
            <person name="Schmutz J."/>
            <person name="Jabbour D."/>
            <person name="Luo H."/>
            <person name="Baker S.E."/>
            <person name="Pisabarro A.G."/>
            <person name="Walton J.D."/>
            <person name="Blanchette R.A."/>
            <person name="Henrissat B."/>
            <person name="Martin F."/>
            <person name="Cullen D."/>
            <person name="Hibbett D.S."/>
            <person name="Grigoriev I.V."/>
        </authorList>
    </citation>
    <scope>NUCLEOTIDE SEQUENCE [LARGE SCALE GENOMIC DNA]</scope>
    <source>
        <strain evidence="7">PC15</strain>
    </source>
</reference>
<name>A0A067P8I1_PLEO1</name>
<evidence type="ECO:0000256" key="4">
    <source>
        <dbReference type="PROSITE-ProRule" id="PRU00175"/>
    </source>
</evidence>
<dbReference type="InterPro" id="IPR017907">
    <property type="entry name" value="Znf_RING_CS"/>
</dbReference>
<gene>
    <name evidence="6" type="ORF">PLEOSDRAFT_1100707</name>
</gene>
<dbReference type="InterPro" id="IPR013083">
    <property type="entry name" value="Znf_RING/FYVE/PHD"/>
</dbReference>
<dbReference type="InterPro" id="IPR047126">
    <property type="entry name" value="RNF141-like"/>
</dbReference>
<sequence>MDNTAGDHEGSAPILGQLAGQLKATKAANDWTLSCLIDQADAALVAHQATVNDVQNREEVYHMELQALKDKLVCLEGNPSRHFDDMKATINDLRLTNTHLQNSYRLLLKMHTATRVEHQALRRLNQGVQSDCDWLRANCNELQATCTVLENLRDSLTQEVESKRGVIEALAEFCRCVVCTSFMTRPCVIECGHVFCSTCLDTWFDTHATCPLCRGIMSPTEGRPILGLSEVISKMVGAHAEYRDLL</sequence>
<dbReference type="GO" id="GO:0008270">
    <property type="term" value="F:zinc ion binding"/>
    <property type="evidence" value="ECO:0007669"/>
    <property type="project" value="UniProtKB-KW"/>
</dbReference>
<evidence type="ECO:0000259" key="5">
    <source>
        <dbReference type="PROSITE" id="PS50089"/>
    </source>
</evidence>
<accession>A0A067P8I1</accession>
<evidence type="ECO:0000256" key="2">
    <source>
        <dbReference type="ARBA" id="ARBA00022771"/>
    </source>
</evidence>
<dbReference type="SUPFAM" id="SSF57850">
    <property type="entry name" value="RING/U-box"/>
    <property type="match status" value="1"/>
</dbReference>
<dbReference type="EMBL" id="KL198005">
    <property type="protein sequence ID" value="KDQ32201.1"/>
    <property type="molecule type" value="Genomic_DNA"/>
</dbReference>
<dbReference type="Pfam" id="PF13923">
    <property type="entry name" value="zf-C3HC4_2"/>
    <property type="match status" value="1"/>
</dbReference>
<feature type="domain" description="RING-type" evidence="5">
    <location>
        <begin position="176"/>
        <end position="214"/>
    </location>
</feature>
<evidence type="ECO:0000256" key="3">
    <source>
        <dbReference type="ARBA" id="ARBA00022833"/>
    </source>
</evidence>
<dbReference type="OrthoDB" id="6105938at2759"/>
<dbReference type="InParanoid" id="A0A067P8I1"/>